<dbReference type="Gene3D" id="3.30.428.10">
    <property type="entry name" value="HIT-like"/>
    <property type="match status" value="1"/>
</dbReference>
<evidence type="ECO:0000313" key="3">
    <source>
        <dbReference type="EMBL" id="MBM6923614.1"/>
    </source>
</evidence>
<dbReference type="InterPro" id="IPR036265">
    <property type="entry name" value="HIT-like_sf"/>
</dbReference>
<dbReference type="EMBL" id="JACSNR010000007">
    <property type="protein sequence ID" value="MBM6923614.1"/>
    <property type="molecule type" value="Genomic_DNA"/>
</dbReference>
<dbReference type="Proteomes" id="UP000724149">
    <property type="component" value="Unassembled WGS sequence"/>
</dbReference>
<dbReference type="PRINTS" id="PR00332">
    <property type="entry name" value="HISTRIAD"/>
</dbReference>
<dbReference type="PANTHER" id="PTHR23089">
    <property type="entry name" value="HISTIDINE TRIAD HIT PROTEIN"/>
    <property type="match status" value="1"/>
</dbReference>
<dbReference type="Pfam" id="PF11969">
    <property type="entry name" value="DcpS_C"/>
    <property type="match status" value="1"/>
</dbReference>
<gene>
    <name evidence="3" type="ORF">H9X81_07930</name>
</gene>
<reference evidence="3 4" key="1">
    <citation type="journal article" date="2021" name="Sci. Rep.">
        <title>The distribution of antibiotic resistance genes in chicken gut microbiota commensals.</title>
        <authorList>
            <person name="Juricova H."/>
            <person name="Matiasovicova J."/>
            <person name="Kubasova T."/>
            <person name="Cejkova D."/>
            <person name="Rychlik I."/>
        </authorList>
    </citation>
    <scope>NUCLEOTIDE SEQUENCE [LARGE SCALE GENOMIC DNA]</scope>
    <source>
        <strain evidence="3 4">An564</strain>
    </source>
</reference>
<proteinExistence type="predicted"/>
<comment type="caution">
    <text evidence="3">The sequence shown here is derived from an EMBL/GenBank/DDBJ whole genome shotgun (WGS) entry which is preliminary data.</text>
</comment>
<feature type="short sequence motif" description="Histidine triad motif" evidence="1">
    <location>
        <begin position="96"/>
        <end position="100"/>
    </location>
</feature>
<feature type="domain" description="HIT" evidence="2">
    <location>
        <begin position="4"/>
        <end position="112"/>
    </location>
</feature>
<dbReference type="RefSeq" id="WP_177502234.1">
    <property type="nucleotide sequence ID" value="NZ_JACSNR010000007.1"/>
</dbReference>
<evidence type="ECO:0000256" key="1">
    <source>
        <dbReference type="PROSITE-ProRule" id="PRU00464"/>
    </source>
</evidence>
<evidence type="ECO:0000259" key="2">
    <source>
        <dbReference type="PROSITE" id="PS51084"/>
    </source>
</evidence>
<dbReference type="PROSITE" id="PS00892">
    <property type="entry name" value="HIT_1"/>
    <property type="match status" value="1"/>
</dbReference>
<keyword evidence="4" id="KW-1185">Reference proteome</keyword>
<dbReference type="InterPro" id="IPR019808">
    <property type="entry name" value="Histidine_triad_CS"/>
</dbReference>
<organism evidence="3 4">
    <name type="scientific">Hydrogenoanaerobacterium saccharovorans</name>
    <dbReference type="NCBI Taxonomy" id="474960"/>
    <lineage>
        <taxon>Bacteria</taxon>
        <taxon>Bacillati</taxon>
        <taxon>Bacillota</taxon>
        <taxon>Clostridia</taxon>
        <taxon>Eubacteriales</taxon>
        <taxon>Oscillospiraceae</taxon>
        <taxon>Hydrogenoanaerobacterium</taxon>
    </lineage>
</organism>
<evidence type="ECO:0000313" key="4">
    <source>
        <dbReference type="Proteomes" id="UP000724149"/>
    </source>
</evidence>
<dbReference type="InterPro" id="IPR011146">
    <property type="entry name" value="HIT-like"/>
</dbReference>
<name>A0ABS2GPI2_9FIRM</name>
<dbReference type="CDD" id="cd01276">
    <property type="entry name" value="PKCI_related"/>
    <property type="match status" value="1"/>
</dbReference>
<sequence length="112" mass="12055">MDCLFCKIAAGEIPSAKVYEDDRVLVFKDINPVAPVHLLAIPKEHIQSVDAVDASNCELVGYIFTVIAKVAKEQGLTNGYRVVSNIGADGGQSVPHLHFHILGGKELAWPAC</sequence>
<dbReference type="SUPFAM" id="SSF54197">
    <property type="entry name" value="HIT-like"/>
    <property type="match status" value="1"/>
</dbReference>
<dbReference type="PROSITE" id="PS51084">
    <property type="entry name" value="HIT_2"/>
    <property type="match status" value="1"/>
</dbReference>
<dbReference type="InterPro" id="IPR001310">
    <property type="entry name" value="Histidine_triad_HIT"/>
</dbReference>
<protein>
    <submittedName>
        <fullName evidence="3">Histidine triad nucleotide-binding protein</fullName>
    </submittedName>
</protein>
<accession>A0ABS2GPI2</accession>